<feature type="transmembrane region" description="Helical" evidence="2">
    <location>
        <begin position="246"/>
        <end position="262"/>
    </location>
</feature>
<feature type="transmembrane region" description="Helical" evidence="2">
    <location>
        <begin position="167"/>
        <end position="185"/>
    </location>
</feature>
<feature type="transmembrane region" description="Helical" evidence="2">
    <location>
        <begin position="53"/>
        <end position="77"/>
    </location>
</feature>
<dbReference type="AlphaFoldDB" id="A0AA39UBM0"/>
<evidence type="ECO:0000256" key="2">
    <source>
        <dbReference type="SAM" id="Phobius"/>
    </source>
</evidence>
<feature type="compositionally biased region" description="Polar residues" evidence="1">
    <location>
        <begin position="320"/>
        <end position="345"/>
    </location>
</feature>
<gene>
    <name evidence="4" type="ORF">JMJ35_003945</name>
</gene>
<feature type="transmembrane region" description="Helical" evidence="2">
    <location>
        <begin position="123"/>
        <end position="147"/>
    </location>
</feature>
<feature type="domain" description="DUF7703" evidence="3">
    <location>
        <begin position="16"/>
        <end position="257"/>
    </location>
</feature>
<dbReference type="PANTHER" id="PTHR37013">
    <property type="entry name" value="INTEGRAL MEMBRANE PROTEIN (AFU_ORTHOLOGUE AFUA_1G05950)-RELATED"/>
    <property type="match status" value="1"/>
</dbReference>
<feature type="transmembrane region" description="Helical" evidence="2">
    <location>
        <begin position="206"/>
        <end position="226"/>
    </location>
</feature>
<sequence length="389" mass="44116">MGAYSVYAVSETAPVNWSKGEELVSSGFVALNLYLIIDINIGIYRTFKKRQGLYYWSMLLGTLGCTMDTIAVILKYFSPNKKDLWPVYLFLILGGWTIYAPAQLLVLYSRLHLVNRDQRLQRCALFMVTVVPALLIIPTWVFDWPAWDPNGNLSALYSPREAIMDRVSQIGYTVAETVLSGIYVWRLTDLLRLKSTVRQRRVMMDLIYANIIAILLDVLTVVMVFLNKGGVSHPVQTFSYLLKLKLEFLVLNQLMAVAVRGLRKGTYAEKRYHYPSFSDRKKSSDSRFWASKWALGTSKTNDDDDTEIMVLPPMTPKIHGSSNDFSPQSGQNTTRGSLSPTKANFATSNVRRVGAKIEDFDDDDIGVHMWERHHGSGMEVPWFRGDGQA</sequence>
<keyword evidence="5" id="KW-1185">Reference proteome</keyword>
<evidence type="ECO:0000256" key="1">
    <source>
        <dbReference type="SAM" id="MobiDB-lite"/>
    </source>
</evidence>
<dbReference type="InterPro" id="IPR056120">
    <property type="entry name" value="DUF7703"/>
</dbReference>
<dbReference type="EMBL" id="JAFEKC020000007">
    <property type="protein sequence ID" value="KAK0513581.1"/>
    <property type="molecule type" value="Genomic_DNA"/>
</dbReference>
<keyword evidence="2" id="KW-0812">Transmembrane</keyword>
<feature type="transmembrane region" description="Helical" evidence="2">
    <location>
        <begin position="89"/>
        <end position="111"/>
    </location>
</feature>
<name>A0AA39UBM0_9LECA</name>
<evidence type="ECO:0000313" key="5">
    <source>
        <dbReference type="Proteomes" id="UP001166286"/>
    </source>
</evidence>
<dbReference type="Proteomes" id="UP001166286">
    <property type="component" value="Unassembled WGS sequence"/>
</dbReference>
<feature type="transmembrane region" description="Helical" evidence="2">
    <location>
        <begin position="23"/>
        <end position="41"/>
    </location>
</feature>
<reference evidence="4" key="1">
    <citation type="submission" date="2023-03" db="EMBL/GenBank/DDBJ databases">
        <title>Complete genome of Cladonia borealis.</title>
        <authorList>
            <person name="Park H."/>
        </authorList>
    </citation>
    <scope>NUCLEOTIDE SEQUENCE</scope>
    <source>
        <strain evidence="4">ANT050790</strain>
    </source>
</reference>
<keyword evidence="2" id="KW-1133">Transmembrane helix</keyword>
<comment type="caution">
    <text evidence="4">The sequence shown here is derived from an EMBL/GenBank/DDBJ whole genome shotgun (WGS) entry which is preliminary data.</text>
</comment>
<evidence type="ECO:0000313" key="4">
    <source>
        <dbReference type="EMBL" id="KAK0513581.1"/>
    </source>
</evidence>
<dbReference type="Pfam" id="PF24802">
    <property type="entry name" value="DUF7703"/>
    <property type="match status" value="1"/>
</dbReference>
<organism evidence="4 5">
    <name type="scientific">Cladonia borealis</name>
    <dbReference type="NCBI Taxonomy" id="184061"/>
    <lineage>
        <taxon>Eukaryota</taxon>
        <taxon>Fungi</taxon>
        <taxon>Dikarya</taxon>
        <taxon>Ascomycota</taxon>
        <taxon>Pezizomycotina</taxon>
        <taxon>Lecanoromycetes</taxon>
        <taxon>OSLEUM clade</taxon>
        <taxon>Lecanoromycetidae</taxon>
        <taxon>Lecanorales</taxon>
        <taxon>Lecanorineae</taxon>
        <taxon>Cladoniaceae</taxon>
        <taxon>Cladonia</taxon>
    </lineage>
</organism>
<accession>A0AA39UBM0</accession>
<proteinExistence type="predicted"/>
<keyword evidence="2" id="KW-0472">Membrane</keyword>
<evidence type="ECO:0000259" key="3">
    <source>
        <dbReference type="Pfam" id="PF24802"/>
    </source>
</evidence>
<protein>
    <recommendedName>
        <fullName evidence="3">DUF7703 domain-containing protein</fullName>
    </recommendedName>
</protein>
<feature type="region of interest" description="Disordered" evidence="1">
    <location>
        <begin position="318"/>
        <end position="345"/>
    </location>
</feature>